<keyword evidence="4" id="KW-1185">Reference proteome</keyword>
<dbReference type="Pfam" id="PF11327">
    <property type="entry name" value="Egh16-like"/>
    <property type="match status" value="1"/>
</dbReference>
<dbReference type="Proteomes" id="UP001322277">
    <property type="component" value="Chromosome 4"/>
</dbReference>
<feature type="compositionally biased region" description="Gly residues" evidence="1">
    <location>
        <begin position="340"/>
        <end position="349"/>
    </location>
</feature>
<evidence type="ECO:0000313" key="4">
    <source>
        <dbReference type="Proteomes" id="UP001322277"/>
    </source>
</evidence>
<protein>
    <submittedName>
        <fullName evidence="3">Egh16-like virulence factor</fullName>
    </submittedName>
</protein>
<dbReference type="GeneID" id="87942469"/>
<dbReference type="EMBL" id="CP137308">
    <property type="protein sequence ID" value="WQF80952.1"/>
    <property type="molecule type" value="Genomic_DNA"/>
</dbReference>
<name>A0AAX4IC26_9PEZI</name>
<feature type="compositionally biased region" description="Pro residues" evidence="1">
    <location>
        <begin position="300"/>
        <end position="315"/>
    </location>
</feature>
<feature type="compositionally biased region" description="Low complexity" evidence="1">
    <location>
        <begin position="276"/>
        <end position="299"/>
    </location>
</feature>
<evidence type="ECO:0000256" key="2">
    <source>
        <dbReference type="SAM" id="SignalP"/>
    </source>
</evidence>
<dbReference type="PANTHER" id="PTHR34618:SF3">
    <property type="entry name" value="GEGH 16 PROTEIN"/>
    <property type="match status" value="1"/>
</dbReference>
<feature type="signal peptide" evidence="2">
    <location>
        <begin position="1"/>
        <end position="19"/>
    </location>
</feature>
<feature type="region of interest" description="Disordered" evidence="1">
    <location>
        <begin position="276"/>
        <end position="382"/>
    </location>
</feature>
<dbReference type="PANTHER" id="PTHR34618">
    <property type="entry name" value="SURFACE PROTEIN MAS1, PUTATIVE-RELATED"/>
    <property type="match status" value="1"/>
</dbReference>
<dbReference type="RefSeq" id="XP_062778176.1">
    <property type="nucleotide sequence ID" value="XM_062922125.1"/>
</dbReference>
<dbReference type="KEGG" id="cdet:87942469"/>
<keyword evidence="2" id="KW-0732">Signal</keyword>
<dbReference type="AlphaFoldDB" id="A0AAX4IC26"/>
<sequence>MSSSMRALIFSALLAMAQGQGVIIAAQGPAGPASPGLLGKFVHKEDSFQDESTTHASSVVDQNKVDANIINKQEIVANVVNECGRTILQGNIDIGEETENQLGNRTVTQVTSGANVDVTIAQVSADGAGPYSCDLDLTSNSNGAAGQTKLTVQEFEPQNGQIRLTVTMPADMACVGASTGDVCTVRCFNNNAKGPFGGCFAVQQTDITPKQNTPANIPTAAKLEGVLSQVQQDIVDFPAAVKSNQEAATQGEQGLTAVKELLPNANMQAAGSAAAAISAGTNPPAAEAPNTGTPNTATPNTPPANNPPPNTPPPNVGKAKGKGGRAKGKGKGLAGLAALFGGGGAGGGAKRQRQQQQANNKRTPEDLLSSRFARRDIFGHND</sequence>
<feature type="compositionally biased region" description="Basic residues" evidence="1">
    <location>
        <begin position="319"/>
        <end position="330"/>
    </location>
</feature>
<feature type="chain" id="PRO_5043634999" evidence="2">
    <location>
        <begin position="20"/>
        <end position="382"/>
    </location>
</feature>
<proteinExistence type="predicted"/>
<feature type="compositionally biased region" description="Basic and acidic residues" evidence="1">
    <location>
        <begin position="373"/>
        <end position="382"/>
    </location>
</feature>
<organism evidence="3 4">
    <name type="scientific">Colletotrichum destructivum</name>
    <dbReference type="NCBI Taxonomy" id="34406"/>
    <lineage>
        <taxon>Eukaryota</taxon>
        <taxon>Fungi</taxon>
        <taxon>Dikarya</taxon>
        <taxon>Ascomycota</taxon>
        <taxon>Pezizomycotina</taxon>
        <taxon>Sordariomycetes</taxon>
        <taxon>Hypocreomycetidae</taxon>
        <taxon>Glomerellales</taxon>
        <taxon>Glomerellaceae</taxon>
        <taxon>Colletotrichum</taxon>
        <taxon>Colletotrichum destructivum species complex</taxon>
    </lineage>
</organism>
<evidence type="ECO:0000256" key="1">
    <source>
        <dbReference type="SAM" id="MobiDB-lite"/>
    </source>
</evidence>
<gene>
    <name evidence="3" type="ORF">CDEST_05966</name>
</gene>
<accession>A0AAX4IC26</accession>
<dbReference type="InterPro" id="IPR021476">
    <property type="entry name" value="Egh16-like"/>
</dbReference>
<reference evidence="4" key="1">
    <citation type="journal article" date="2023" name="bioRxiv">
        <title>Complete genome of the Medicago anthracnose fungus, Colletotrichum destructivum, reveals a mini-chromosome-like region within a core chromosome.</title>
        <authorList>
            <person name="Lapalu N."/>
            <person name="Simon A."/>
            <person name="Lu A."/>
            <person name="Plaumann P.-L."/>
            <person name="Amselem J."/>
            <person name="Pigne S."/>
            <person name="Auger A."/>
            <person name="Koch C."/>
            <person name="Dallery J.-F."/>
            <person name="O'Connell R.J."/>
        </authorList>
    </citation>
    <scope>NUCLEOTIDE SEQUENCE [LARGE SCALE GENOMIC DNA]</scope>
    <source>
        <strain evidence="4">CBS 520.97</strain>
    </source>
</reference>
<evidence type="ECO:0000313" key="3">
    <source>
        <dbReference type="EMBL" id="WQF80952.1"/>
    </source>
</evidence>